<dbReference type="PANTHER" id="PTHR43032">
    <property type="entry name" value="PROTEIN-METHIONINE-SULFOXIDE REDUCTASE"/>
    <property type="match status" value="1"/>
</dbReference>
<evidence type="ECO:0000256" key="2">
    <source>
        <dbReference type="ARBA" id="ARBA00022723"/>
    </source>
</evidence>
<dbReference type="Proteomes" id="UP000802098">
    <property type="component" value="Unassembled WGS sequence"/>
</dbReference>
<dbReference type="InterPro" id="IPR036374">
    <property type="entry name" value="OxRdtase_Mopterin-bd_sf"/>
</dbReference>
<keyword evidence="3 5" id="KW-0732">Signal</keyword>
<gene>
    <name evidence="5 7" type="primary">msrP</name>
    <name evidence="7" type="ORF">G7087_05135</name>
</gene>
<dbReference type="EMBL" id="JAAOCD010000002">
    <property type="protein sequence ID" value="NHK97753.1"/>
    <property type="molecule type" value="Genomic_DNA"/>
</dbReference>
<dbReference type="Gene3D" id="3.90.420.10">
    <property type="entry name" value="Oxidoreductase, molybdopterin-binding domain"/>
    <property type="match status" value="1"/>
</dbReference>
<reference evidence="7 8" key="1">
    <citation type="submission" date="2020-03" db="EMBL/GenBank/DDBJ databases">
        <title>Rubrivivax benzoatilyticus JA2 (sequenced after 10 years sub-culturing).</title>
        <authorList>
            <person name="Gupta D."/>
            <person name="Chintalapati S."/>
            <person name="Chintalapati V.R."/>
        </authorList>
    </citation>
    <scope>NUCLEOTIDE SEQUENCE [LARGE SCALE GENOMIC DNA]</scope>
    <source>
        <strain evidence="7 8">JA2-Mal</strain>
    </source>
</reference>
<comment type="PTM">
    <text evidence="5">Predicted to be exported by the Tat system. The position of the signal peptide cleavage has not been experimentally proven.</text>
</comment>
<dbReference type="GO" id="GO:0016491">
    <property type="term" value="F:oxidoreductase activity"/>
    <property type="evidence" value="ECO:0007669"/>
    <property type="project" value="UniProtKB-KW"/>
</dbReference>
<evidence type="ECO:0000259" key="6">
    <source>
        <dbReference type="Pfam" id="PF00174"/>
    </source>
</evidence>
<proteinExistence type="inferred from homology"/>
<feature type="domain" description="Oxidoreductase molybdopterin-binding" evidence="6">
    <location>
        <begin position="102"/>
        <end position="258"/>
    </location>
</feature>
<organism evidence="7 8">
    <name type="scientific">Rubrivivax benzoatilyticus</name>
    <dbReference type="NCBI Taxonomy" id="316997"/>
    <lineage>
        <taxon>Bacteria</taxon>
        <taxon>Pseudomonadati</taxon>
        <taxon>Pseudomonadota</taxon>
        <taxon>Betaproteobacteria</taxon>
        <taxon>Burkholderiales</taxon>
        <taxon>Sphaerotilaceae</taxon>
        <taxon>Rubrivivax</taxon>
    </lineage>
</organism>
<comment type="function">
    <text evidence="5">Part of the MsrPQ system that repairs oxidized periplasmic proteins containing methionine sulfoxide residues (Met-O), using respiratory chain electrons. Thus protects these proteins from oxidative-stress damage caused by reactive species of oxygen and chlorine generated by the host defense mechanisms. MsrPQ is essential for the maintenance of envelope integrity under bleach stress, rescuing a wide series of structurally unrelated periplasmic proteins from methionine oxidation. The catalytic subunit MsrP is non-stereospecific, being able to reduce both (R-) and (S-) diastereoisomers of methionine sulfoxide.</text>
</comment>
<keyword evidence="4 5" id="KW-0560">Oxidoreductase</keyword>
<keyword evidence="8" id="KW-1185">Reference proteome</keyword>
<dbReference type="NCBIfam" id="NF003767">
    <property type="entry name" value="PRK05363.1"/>
    <property type="match status" value="1"/>
</dbReference>
<evidence type="ECO:0000313" key="7">
    <source>
        <dbReference type="EMBL" id="NHK97753.1"/>
    </source>
</evidence>
<name>A0ABX0HW27_9BURK</name>
<comment type="subunit">
    <text evidence="5">Heterodimer of a catalytic subunit (MsrP) and a heme-binding subunit (MsrQ).</text>
</comment>
<feature type="binding site" evidence="5">
    <location>
        <position position="141"/>
    </location>
    <ligand>
        <name>Mo-molybdopterin</name>
        <dbReference type="ChEBI" id="CHEBI:71302"/>
    </ligand>
    <ligandPart>
        <name>Mo</name>
        <dbReference type="ChEBI" id="CHEBI:28685"/>
    </ligandPart>
</feature>
<evidence type="ECO:0000256" key="1">
    <source>
        <dbReference type="ARBA" id="ARBA00022505"/>
    </source>
</evidence>
<dbReference type="InterPro" id="IPR006311">
    <property type="entry name" value="TAT_signal"/>
</dbReference>
<sequence>MLYLKDRGHVHPLASEITPREVWRQRRTLIQGLAAGAAAAALPALAATARPGQRDALPGARSAVPGAATMEAPTAYGDVTSYNNFYEFGTDKADPALRAQKLQTRPWTVVVDGLVKKPGRWDLDTLLKLAPMEERIYRLRCVEGWSMVIPWVGYSLVELIRRVEPLGSARYVQFETLADARQMPGLRSNIIPWPYVEGLRLDEAMHPLALLAFGLYGELLPPQNGAPLRLVVPWKYGFKSAKSLVAIRFVEQPPRSAWQRTAPQEYGFYANVNPTVDHPRWSQATERRIGEGLFAKRRPTLMFNGYEPQVGQLYAGLDLKKNY</sequence>
<feature type="binding site" evidence="5">
    <location>
        <begin position="240"/>
        <end position="242"/>
    </location>
    <ligand>
        <name>Mo-molybdopterin</name>
        <dbReference type="ChEBI" id="CHEBI:71302"/>
    </ligand>
</feature>
<feature type="binding site" evidence="5">
    <location>
        <position position="176"/>
    </location>
    <ligand>
        <name>Mo-molybdopterin</name>
        <dbReference type="ChEBI" id="CHEBI:71302"/>
    </ligand>
</feature>
<dbReference type="RefSeq" id="WP_009856126.1">
    <property type="nucleotide sequence ID" value="NZ_JAAOCD010000002.1"/>
</dbReference>
<dbReference type="PANTHER" id="PTHR43032:SF3">
    <property type="entry name" value="PROTEIN-METHIONINE-SULFOXIDE REDUCTASE CATALYTIC SUBUNIT MSRP"/>
    <property type="match status" value="1"/>
</dbReference>
<evidence type="ECO:0000256" key="5">
    <source>
        <dbReference type="HAMAP-Rule" id="MF_01206"/>
    </source>
</evidence>
<dbReference type="InterPro" id="IPR000572">
    <property type="entry name" value="OxRdtase_Mopterin-bd_dom"/>
</dbReference>
<dbReference type="SUPFAM" id="SSF56524">
    <property type="entry name" value="Oxidoreductase molybdopterin-binding domain"/>
    <property type="match status" value="1"/>
</dbReference>
<dbReference type="HAMAP" id="MF_01206">
    <property type="entry name" value="MsrP"/>
    <property type="match status" value="1"/>
</dbReference>
<comment type="catalytic activity">
    <reaction evidence="5">
        <text>L-methionyl-[protein] + a quinone + H2O = L-methionyl-(R)-S-oxide-[protein] + a quinol</text>
        <dbReference type="Rhea" id="RHEA:51296"/>
        <dbReference type="Rhea" id="RHEA-COMP:12313"/>
        <dbReference type="Rhea" id="RHEA-COMP:12314"/>
        <dbReference type="ChEBI" id="CHEBI:15377"/>
        <dbReference type="ChEBI" id="CHEBI:16044"/>
        <dbReference type="ChEBI" id="CHEBI:24646"/>
        <dbReference type="ChEBI" id="CHEBI:45764"/>
        <dbReference type="ChEBI" id="CHEBI:132124"/>
    </reaction>
</comment>
<dbReference type="InterPro" id="IPR022867">
    <property type="entry name" value="MsrP"/>
</dbReference>
<accession>A0ABX0HW27</accession>
<dbReference type="EC" id="1.8.5.-" evidence="5"/>
<evidence type="ECO:0000256" key="3">
    <source>
        <dbReference type="ARBA" id="ARBA00022729"/>
    </source>
</evidence>
<feature type="binding site" evidence="5">
    <location>
        <position position="229"/>
    </location>
    <ligand>
        <name>Mo-molybdopterin</name>
        <dbReference type="ChEBI" id="CHEBI:71302"/>
    </ligand>
</feature>
<comment type="caution">
    <text evidence="7">The sequence shown here is derived from an EMBL/GenBank/DDBJ whole genome shotgun (WGS) entry which is preliminary data.</text>
</comment>
<comment type="similarity">
    <text evidence="5">Belongs to the MsrP family.</text>
</comment>
<feature type="binding site" evidence="5">
    <location>
        <position position="224"/>
    </location>
    <ligand>
        <name>Mo-molybdopterin</name>
        <dbReference type="ChEBI" id="CHEBI:71302"/>
    </ligand>
</feature>
<comment type="catalytic activity">
    <reaction evidence="5">
        <text>L-methionyl-[protein] + a quinone + H2O = L-methionyl-(S)-S-oxide-[protein] + a quinol</text>
        <dbReference type="Rhea" id="RHEA:51292"/>
        <dbReference type="Rhea" id="RHEA-COMP:12313"/>
        <dbReference type="Rhea" id="RHEA-COMP:12315"/>
        <dbReference type="ChEBI" id="CHEBI:15377"/>
        <dbReference type="ChEBI" id="CHEBI:16044"/>
        <dbReference type="ChEBI" id="CHEBI:24646"/>
        <dbReference type="ChEBI" id="CHEBI:44120"/>
        <dbReference type="ChEBI" id="CHEBI:132124"/>
    </reaction>
</comment>
<keyword evidence="2 5" id="KW-0479">Metal-binding</keyword>
<dbReference type="Pfam" id="PF00174">
    <property type="entry name" value="Oxidored_molyb"/>
    <property type="match status" value="1"/>
</dbReference>
<protein>
    <recommendedName>
        <fullName evidence="5">Protein-methionine-sulfoxide reductase catalytic subunit MsrP</fullName>
        <ecNumber evidence="5">1.8.5.-</ecNumber>
    </recommendedName>
</protein>
<dbReference type="PROSITE" id="PS51318">
    <property type="entry name" value="TAT"/>
    <property type="match status" value="1"/>
</dbReference>
<comment type="cofactor">
    <cofactor evidence="5">
        <name>Mo-molybdopterin</name>
        <dbReference type="ChEBI" id="CHEBI:71302"/>
    </cofactor>
    <text evidence="5">Binds 1 Mo-molybdopterin (Mo-MPT) cofactor per subunit.</text>
</comment>
<feature type="binding site" evidence="5">
    <location>
        <position position="83"/>
    </location>
    <ligand>
        <name>Mo-molybdopterin</name>
        <dbReference type="ChEBI" id="CHEBI:71302"/>
    </ligand>
</feature>
<evidence type="ECO:0000313" key="8">
    <source>
        <dbReference type="Proteomes" id="UP000802098"/>
    </source>
</evidence>
<feature type="binding site" evidence="5">
    <location>
        <begin position="86"/>
        <end position="87"/>
    </location>
    <ligand>
        <name>Mo-molybdopterin</name>
        <dbReference type="ChEBI" id="CHEBI:71302"/>
    </ligand>
</feature>
<evidence type="ECO:0000256" key="4">
    <source>
        <dbReference type="ARBA" id="ARBA00023002"/>
    </source>
</evidence>
<keyword evidence="1 5" id="KW-0500">Molybdenum</keyword>